<dbReference type="PANTHER" id="PTHR12901">
    <property type="entry name" value="SPERM PROTEIN HOMOLOG"/>
    <property type="match status" value="1"/>
</dbReference>
<dbReference type="SUPFAM" id="SSF55961">
    <property type="entry name" value="Bet v1-like"/>
    <property type="match status" value="1"/>
</dbReference>
<dbReference type="GO" id="GO:0005739">
    <property type="term" value="C:mitochondrion"/>
    <property type="evidence" value="ECO:0007669"/>
    <property type="project" value="TreeGrafter"/>
</dbReference>
<reference evidence="6" key="2">
    <citation type="submission" date="2019-06" db="EMBL/GenBank/DDBJ databases">
        <title>Genomics analysis of Aphanomyces spp. identifies a new class of oomycete effector associated with host adaptation.</title>
        <authorList>
            <person name="Gaulin E."/>
        </authorList>
    </citation>
    <scope>NUCLEOTIDE SEQUENCE</scope>
    <source>
        <strain evidence="6">CBS 578.67</strain>
    </source>
</reference>
<evidence type="ECO:0000313" key="8">
    <source>
        <dbReference type="Proteomes" id="UP000332933"/>
    </source>
</evidence>
<dbReference type="Proteomes" id="UP000332933">
    <property type="component" value="Unassembled WGS sequence"/>
</dbReference>
<comment type="similarity">
    <text evidence="1">Belongs to the COQ10 family.</text>
</comment>
<accession>A0A485LQK2</accession>
<organism evidence="7 8">
    <name type="scientific">Aphanomyces stellatus</name>
    <dbReference type="NCBI Taxonomy" id="120398"/>
    <lineage>
        <taxon>Eukaryota</taxon>
        <taxon>Sar</taxon>
        <taxon>Stramenopiles</taxon>
        <taxon>Oomycota</taxon>
        <taxon>Saprolegniomycetes</taxon>
        <taxon>Saprolegniales</taxon>
        <taxon>Verrucalvaceae</taxon>
        <taxon>Aphanomyces</taxon>
    </lineage>
</organism>
<comment type="function">
    <text evidence="3">Required for the function of coenzyme Q in the respiratory chain. May serve as a chaperone or may be involved in the transport of Q6 from its site of synthesis to the catalytic sites of the respiratory complexes.</text>
</comment>
<dbReference type="SUPFAM" id="SSF47473">
    <property type="entry name" value="EF-hand"/>
    <property type="match status" value="1"/>
</dbReference>
<feature type="region of interest" description="Disordered" evidence="4">
    <location>
        <begin position="472"/>
        <end position="492"/>
    </location>
</feature>
<reference evidence="7 8" key="1">
    <citation type="submission" date="2019-03" db="EMBL/GenBank/DDBJ databases">
        <authorList>
            <person name="Gaulin E."/>
            <person name="Dumas B."/>
        </authorList>
    </citation>
    <scope>NUCLEOTIDE SEQUENCE [LARGE SCALE GENOMIC DNA]</scope>
    <source>
        <strain evidence="7">CBS 568.67</strain>
    </source>
</reference>
<dbReference type="Gene3D" id="3.30.530.20">
    <property type="match status" value="1"/>
</dbReference>
<feature type="domain" description="EF-hand" evidence="5">
    <location>
        <begin position="334"/>
        <end position="369"/>
    </location>
</feature>
<evidence type="ECO:0000256" key="1">
    <source>
        <dbReference type="ARBA" id="ARBA00006885"/>
    </source>
</evidence>
<keyword evidence="8" id="KW-1185">Reference proteome</keyword>
<evidence type="ECO:0000313" key="7">
    <source>
        <dbReference type="EMBL" id="VFU00855.1"/>
    </source>
</evidence>
<evidence type="ECO:0000256" key="3">
    <source>
        <dbReference type="ARBA" id="ARBA00024947"/>
    </source>
</evidence>
<dbReference type="InterPro" id="IPR002048">
    <property type="entry name" value="EF_hand_dom"/>
</dbReference>
<comment type="subunit">
    <text evidence="2">Interacts with coenzyme Q.</text>
</comment>
<evidence type="ECO:0000256" key="4">
    <source>
        <dbReference type="SAM" id="MobiDB-lite"/>
    </source>
</evidence>
<dbReference type="PROSITE" id="PS50222">
    <property type="entry name" value="EF_HAND_2"/>
    <property type="match status" value="1"/>
</dbReference>
<dbReference type="GO" id="GO:0005509">
    <property type="term" value="F:calcium ion binding"/>
    <property type="evidence" value="ECO:0007669"/>
    <property type="project" value="InterPro"/>
</dbReference>
<name>A0A485LQK2_9STRA</name>
<evidence type="ECO:0000256" key="2">
    <source>
        <dbReference type="ARBA" id="ARBA00011814"/>
    </source>
</evidence>
<gene>
    <name evidence="7" type="primary">Aste57867_24214</name>
    <name evidence="6" type="ORF">As57867_024139</name>
    <name evidence="7" type="ORF">ASTE57867_24214</name>
</gene>
<dbReference type="EMBL" id="CAADRA010007400">
    <property type="protein sequence ID" value="VFU00855.1"/>
    <property type="molecule type" value="Genomic_DNA"/>
</dbReference>
<dbReference type="PANTHER" id="PTHR12901:SF10">
    <property type="entry name" value="COENZYME Q-BINDING PROTEIN COQ10, MITOCHONDRIAL"/>
    <property type="match status" value="1"/>
</dbReference>
<sequence length="492" mass="54907">MRVAVFARRQGTIMPRPARRTFLTVPKFMESSSLRKEHKEKRVVPFSCQDMYDVVANVDGYVSFLPFCVSSRVIRRPSAGVMEADLTVGFQIFTETYRSRVLLDAPRRILITSIESPTFKSIERSVCRLFLRGLTTIVCSSSEWAFRELSPTSCEVNFRVAFEVSSILHSHALRLFFDDVAKVQLNAFIKQATKLQLSRPAKTTSEFALLDGATSPCGRAALESKVPPSALAHLEAIFATHAQVGRDGGASQLYLNGFGAACTDLLDTSEWAQTSTNLGDLRKISGEHNSALASAVFASYIVHDDKAGQTSDWLSFEEFAVRARMGLYMTLFGSPDEKAVYLFQIVDSTGDGVLSPDEVRRALERRIRVVKDIFPMLLQEQLEYHLGDDATTAEQARLNEECMKVGLMAIESLMAQVETDIPLAVNQVFLSTPLSTPNRISLDEWRGLWQGHPELVELMTIDGMKKIMQLVKPPRKPDEPHPGEPHPRQSQS</sequence>
<dbReference type="Gene3D" id="1.10.238.10">
    <property type="entry name" value="EF-hand"/>
    <property type="match status" value="1"/>
</dbReference>
<dbReference type="CDD" id="cd07813">
    <property type="entry name" value="COQ10p_like"/>
    <property type="match status" value="1"/>
</dbReference>
<proteinExistence type="inferred from homology"/>
<dbReference type="InterPro" id="IPR023393">
    <property type="entry name" value="START-like_dom_sf"/>
</dbReference>
<evidence type="ECO:0000313" key="6">
    <source>
        <dbReference type="EMBL" id="KAF0683744.1"/>
    </source>
</evidence>
<dbReference type="InterPro" id="IPR005031">
    <property type="entry name" value="COQ10_START"/>
</dbReference>
<dbReference type="GO" id="GO:0045333">
    <property type="term" value="P:cellular respiration"/>
    <property type="evidence" value="ECO:0007669"/>
    <property type="project" value="InterPro"/>
</dbReference>
<dbReference type="InterPro" id="IPR044996">
    <property type="entry name" value="COQ10-like"/>
</dbReference>
<dbReference type="AlphaFoldDB" id="A0A485LQK2"/>
<evidence type="ECO:0000259" key="5">
    <source>
        <dbReference type="PROSITE" id="PS50222"/>
    </source>
</evidence>
<dbReference type="EMBL" id="VJMH01007374">
    <property type="protein sequence ID" value="KAF0683744.1"/>
    <property type="molecule type" value="Genomic_DNA"/>
</dbReference>
<dbReference type="InterPro" id="IPR011992">
    <property type="entry name" value="EF-hand-dom_pair"/>
</dbReference>
<feature type="compositionally biased region" description="Basic and acidic residues" evidence="4">
    <location>
        <begin position="475"/>
        <end position="492"/>
    </location>
</feature>
<dbReference type="GO" id="GO:0048039">
    <property type="term" value="F:ubiquinone binding"/>
    <property type="evidence" value="ECO:0007669"/>
    <property type="project" value="InterPro"/>
</dbReference>
<protein>
    <submittedName>
        <fullName evidence="7">Aste57867_24214 protein</fullName>
    </submittedName>
</protein>
<dbReference type="Pfam" id="PF03364">
    <property type="entry name" value="Polyketide_cyc"/>
    <property type="match status" value="1"/>
</dbReference>
<dbReference type="OrthoDB" id="292693at2759"/>